<gene>
    <name evidence="2" type="ORF">PsYK624_047800</name>
</gene>
<dbReference type="AlphaFoldDB" id="A0A9P3G5Z4"/>
<dbReference type="EMBL" id="BPQB01000010">
    <property type="protein sequence ID" value="GJE88697.1"/>
    <property type="molecule type" value="Genomic_DNA"/>
</dbReference>
<name>A0A9P3G5Z4_9APHY</name>
<feature type="transmembrane region" description="Helical" evidence="1">
    <location>
        <begin position="77"/>
        <end position="97"/>
    </location>
</feature>
<keyword evidence="1" id="KW-1133">Transmembrane helix</keyword>
<comment type="caution">
    <text evidence="2">The sequence shown here is derived from an EMBL/GenBank/DDBJ whole genome shotgun (WGS) entry which is preliminary data.</text>
</comment>
<feature type="transmembrane region" description="Helical" evidence="1">
    <location>
        <begin position="49"/>
        <end position="65"/>
    </location>
</feature>
<organism evidence="2 3">
    <name type="scientific">Phanerochaete sordida</name>
    <dbReference type="NCBI Taxonomy" id="48140"/>
    <lineage>
        <taxon>Eukaryota</taxon>
        <taxon>Fungi</taxon>
        <taxon>Dikarya</taxon>
        <taxon>Basidiomycota</taxon>
        <taxon>Agaricomycotina</taxon>
        <taxon>Agaricomycetes</taxon>
        <taxon>Polyporales</taxon>
        <taxon>Phanerochaetaceae</taxon>
        <taxon>Phanerochaete</taxon>
    </lineage>
</organism>
<keyword evidence="1" id="KW-0472">Membrane</keyword>
<evidence type="ECO:0000256" key="1">
    <source>
        <dbReference type="SAM" id="Phobius"/>
    </source>
</evidence>
<feature type="transmembrane region" description="Helical" evidence="1">
    <location>
        <begin position="167"/>
        <end position="187"/>
    </location>
</feature>
<accession>A0A9P3G5Z4</accession>
<keyword evidence="1" id="KW-0812">Transmembrane</keyword>
<sequence>MSEDKAPLLPSETTSLSFTLEETRDEPFTLPADVDGWIDSFKKTERDHALLFAVLLGPFLVWWRFPAIQSSHALRIVAISVCALTASCLCISVTLYWRARGAACEGKAEQFMKDVLSFRYEPRRRESTLIINAPSHLFTFTMFLFMVEIIGYTWLSIPRPADMQIPAFDVIDALSLQVLATICGAIIGRSSKVIRKLGSDPDSALAISQGGAVDIVQEKV</sequence>
<evidence type="ECO:0000313" key="3">
    <source>
        <dbReference type="Proteomes" id="UP000703269"/>
    </source>
</evidence>
<dbReference type="Proteomes" id="UP000703269">
    <property type="component" value="Unassembled WGS sequence"/>
</dbReference>
<feature type="transmembrane region" description="Helical" evidence="1">
    <location>
        <begin position="129"/>
        <end position="155"/>
    </location>
</feature>
<evidence type="ECO:0000313" key="2">
    <source>
        <dbReference type="EMBL" id="GJE88697.1"/>
    </source>
</evidence>
<keyword evidence="3" id="KW-1185">Reference proteome</keyword>
<reference evidence="2 3" key="1">
    <citation type="submission" date="2021-08" db="EMBL/GenBank/DDBJ databases">
        <title>Draft Genome Sequence of Phanerochaete sordida strain YK-624.</title>
        <authorList>
            <person name="Mori T."/>
            <person name="Dohra H."/>
            <person name="Suzuki T."/>
            <person name="Kawagishi H."/>
            <person name="Hirai H."/>
        </authorList>
    </citation>
    <scope>NUCLEOTIDE SEQUENCE [LARGE SCALE GENOMIC DNA]</scope>
    <source>
        <strain evidence="2 3">YK-624</strain>
    </source>
</reference>
<proteinExistence type="predicted"/>
<protein>
    <submittedName>
        <fullName evidence="2">Uncharacterized protein</fullName>
    </submittedName>
</protein>